<accession>X1I9M2</accession>
<gene>
    <name evidence="3" type="ORF">S03H2_58932</name>
</gene>
<dbReference type="GO" id="GO:0016787">
    <property type="term" value="F:hydrolase activity"/>
    <property type="evidence" value="ECO:0007669"/>
    <property type="project" value="UniProtKB-KW"/>
</dbReference>
<name>X1I9M2_9ZZZZ</name>
<dbReference type="SUPFAM" id="SSF52540">
    <property type="entry name" value="P-loop containing nucleoside triphosphate hydrolases"/>
    <property type="match status" value="1"/>
</dbReference>
<reference evidence="3" key="1">
    <citation type="journal article" date="2014" name="Front. Microbiol.">
        <title>High frequency of phylogenetically diverse reductive dehalogenase-homologous genes in deep subseafloor sedimentary metagenomes.</title>
        <authorList>
            <person name="Kawai M."/>
            <person name="Futagami T."/>
            <person name="Toyoda A."/>
            <person name="Takaki Y."/>
            <person name="Nishi S."/>
            <person name="Hori S."/>
            <person name="Arai W."/>
            <person name="Tsubouchi T."/>
            <person name="Morono Y."/>
            <person name="Uchiyama I."/>
            <person name="Ito T."/>
            <person name="Fujiyama A."/>
            <person name="Inagaki F."/>
            <person name="Takami H."/>
        </authorList>
    </citation>
    <scope>NUCLEOTIDE SEQUENCE</scope>
    <source>
        <strain evidence="3">Expedition CK06-06</strain>
    </source>
</reference>
<dbReference type="PANTHER" id="PTHR45766:SF6">
    <property type="entry name" value="SWI_SNF-RELATED MATRIX-ASSOCIATED ACTIN-DEPENDENT REGULATOR OF CHROMATIN SUBFAMILY A-LIKE PROTEIN 1"/>
    <property type="match status" value="1"/>
</dbReference>
<keyword evidence="1" id="KW-0378">Hydrolase</keyword>
<dbReference type="Gene3D" id="3.40.50.10810">
    <property type="entry name" value="Tandem AAA-ATPase domain"/>
    <property type="match status" value="2"/>
</dbReference>
<dbReference type="GO" id="GO:0005524">
    <property type="term" value="F:ATP binding"/>
    <property type="evidence" value="ECO:0007669"/>
    <property type="project" value="InterPro"/>
</dbReference>
<dbReference type="InterPro" id="IPR014001">
    <property type="entry name" value="Helicase_ATP-bd"/>
</dbReference>
<dbReference type="InterPro" id="IPR027417">
    <property type="entry name" value="P-loop_NTPase"/>
</dbReference>
<dbReference type="InterPro" id="IPR000330">
    <property type="entry name" value="SNF2_N"/>
</dbReference>
<dbReference type="PANTHER" id="PTHR45766">
    <property type="entry name" value="DNA ANNEALING HELICASE AND ENDONUCLEASE ZRANB3 FAMILY MEMBER"/>
    <property type="match status" value="1"/>
</dbReference>
<dbReference type="InterPro" id="IPR038718">
    <property type="entry name" value="SNF2-like_sf"/>
</dbReference>
<comment type="caution">
    <text evidence="3">The sequence shown here is derived from an EMBL/GenBank/DDBJ whole genome shotgun (WGS) entry which is preliminary data.</text>
</comment>
<proteinExistence type="predicted"/>
<dbReference type="Pfam" id="PF00176">
    <property type="entry name" value="SNF2-rel_dom"/>
    <property type="match status" value="1"/>
</dbReference>
<sequence length="248" mass="29077">EEEEAPQVIWDREMPDLTDFQRAAMNAAVRILNRYGGVFVSDVVGLGKTYIGSALLKYYRTVHRMRPVIFCPASMVRTWQDFSNRYDLGPVISTGLLTQQGIDLDRDVRTEDRDIVLIDESDEFRYSDTQRYGKLRTWLIKQPRKVILQTATPRNNTVWDIYNQLKLFHPGERSEIPVLPARLREYFKQIEDGSKLIQDLLRHILIRRTRKHIQQYYPNAVLPDGRPIVFPQRELNTVSYSIESTYQG</sequence>
<evidence type="ECO:0000259" key="2">
    <source>
        <dbReference type="SMART" id="SM00487"/>
    </source>
</evidence>
<evidence type="ECO:0000313" key="3">
    <source>
        <dbReference type="EMBL" id="GAH78392.1"/>
    </source>
</evidence>
<feature type="non-terminal residue" evidence="3">
    <location>
        <position position="1"/>
    </location>
</feature>
<organism evidence="3">
    <name type="scientific">marine sediment metagenome</name>
    <dbReference type="NCBI Taxonomy" id="412755"/>
    <lineage>
        <taxon>unclassified sequences</taxon>
        <taxon>metagenomes</taxon>
        <taxon>ecological metagenomes</taxon>
    </lineage>
</organism>
<dbReference type="AlphaFoldDB" id="X1I9M2"/>
<protein>
    <recommendedName>
        <fullName evidence="2">Helicase ATP-binding domain-containing protein</fullName>
    </recommendedName>
</protein>
<dbReference type="EMBL" id="BARU01037865">
    <property type="protein sequence ID" value="GAH78392.1"/>
    <property type="molecule type" value="Genomic_DNA"/>
</dbReference>
<feature type="domain" description="Helicase ATP-binding" evidence="2">
    <location>
        <begin position="13"/>
        <end position="179"/>
    </location>
</feature>
<feature type="non-terminal residue" evidence="3">
    <location>
        <position position="248"/>
    </location>
</feature>
<evidence type="ECO:0000256" key="1">
    <source>
        <dbReference type="ARBA" id="ARBA00022801"/>
    </source>
</evidence>
<dbReference type="SMART" id="SM00487">
    <property type="entry name" value="DEXDc"/>
    <property type="match status" value="1"/>
</dbReference>